<dbReference type="AlphaFoldDB" id="R0KEJ0"/>
<sequence length="20" mass="2069">KLMHLILVQLGTASGAMVAD</sequence>
<gene>
    <name evidence="1" type="ORF">Anapl_09234</name>
</gene>
<evidence type="ECO:0000313" key="2">
    <source>
        <dbReference type="Proteomes" id="UP000296049"/>
    </source>
</evidence>
<organism evidence="1 2">
    <name type="scientific">Anas platyrhynchos</name>
    <name type="common">Mallard</name>
    <name type="synonym">Anas boschas</name>
    <dbReference type="NCBI Taxonomy" id="8839"/>
    <lineage>
        <taxon>Eukaryota</taxon>
        <taxon>Metazoa</taxon>
        <taxon>Chordata</taxon>
        <taxon>Craniata</taxon>
        <taxon>Vertebrata</taxon>
        <taxon>Euteleostomi</taxon>
        <taxon>Archelosauria</taxon>
        <taxon>Archosauria</taxon>
        <taxon>Dinosauria</taxon>
        <taxon>Saurischia</taxon>
        <taxon>Theropoda</taxon>
        <taxon>Coelurosauria</taxon>
        <taxon>Aves</taxon>
        <taxon>Neognathae</taxon>
        <taxon>Galloanserae</taxon>
        <taxon>Anseriformes</taxon>
        <taxon>Anatidae</taxon>
        <taxon>Anatinae</taxon>
        <taxon>Anas</taxon>
    </lineage>
</organism>
<protein>
    <submittedName>
        <fullName evidence="1">Uncharacterized protein</fullName>
    </submittedName>
</protein>
<evidence type="ECO:0000313" key="1">
    <source>
        <dbReference type="EMBL" id="EOB08452.1"/>
    </source>
</evidence>
<feature type="non-terminal residue" evidence="1">
    <location>
        <position position="1"/>
    </location>
</feature>
<dbReference type="EMBL" id="KB742446">
    <property type="protein sequence ID" value="EOB08452.1"/>
    <property type="molecule type" value="Genomic_DNA"/>
</dbReference>
<proteinExistence type="predicted"/>
<accession>R0KEJ0</accession>
<reference evidence="2" key="1">
    <citation type="journal article" date="2013" name="Nat. Genet.">
        <title>The duck genome and transcriptome provide insight into an avian influenza virus reservoir species.</title>
        <authorList>
            <person name="Huang Y."/>
            <person name="Li Y."/>
            <person name="Burt D.W."/>
            <person name="Chen H."/>
            <person name="Zhang Y."/>
            <person name="Qian W."/>
            <person name="Kim H."/>
            <person name="Gan S."/>
            <person name="Zhao Y."/>
            <person name="Li J."/>
            <person name="Yi K."/>
            <person name="Feng H."/>
            <person name="Zhu P."/>
            <person name="Li B."/>
            <person name="Liu Q."/>
            <person name="Fairley S."/>
            <person name="Magor K.E."/>
            <person name="Du Z."/>
            <person name="Hu X."/>
            <person name="Goodman L."/>
            <person name="Tafer H."/>
            <person name="Vignal A."/>
            <person name="Lee T."/>
            <person name="Kim K.W."/>
            <person name="Sheng Z."/>
            <person name="An Y."/>
            <person name="Searle S."/>
            <person name="Herrero J."/>
            <person name="Groenen M.A."/>
            <person name="Crooijmans R.P."/>
            <person name="Faraut T."/>
            <person name="Cai Q."/>
            <person name="Webster R.G."/>
            <person name="Aldridge J.R."/>
            <person name="Warren W.C."/>
            <person name="Bartschat S."/>
            <person name="Kehr S."/>
            <person name="Marz M."/>
            <person name="Stadler P.F."/>
            <person name="Smith J."/>
            <person name="Kraus R.H."/>
            <person name="Zhao Y."/>
            <person name="Ren L."/>
            <person name="Fei J."/>
            <person name="Morisson M."/>
            <person name="Kaiser P."/>
            <person name="Griffin D.K."/>
            <person name="Rao M."/>
            <person name="Pitel F."/>
            <person name="Wang J."/>
            <person name="Li N."/>
        </authorList>
    </citation>
    <scope>NUCLEOTIDE SEQUENCE [LARGE SCALE GENOMIC DNA]</scope>
</reference>
<dbReference type="Proteomes" id="UP000296049">
    <property type="component" value="Unassembled WGS sequence"/>
</dbReference>
<feature type="non-terminal residue" evidence="1">
    <location>
        <position position="20"/>
    </location>
</feature>
<name>R0KEJ0_ANAPL</name>
<keyword evidence="2" id="KW-1185">Reference proteome</keyword>